<evidence type="ECO:0000313" key="3">
    <source>
        <dbReference type="Proteomes" id="UP000270924"/>
    </source>
</evidence>
<dbReference type="InterPro" id="IPR002298">
    <property type="entry name" value="DNA_polymerase_A"/>
</dbReference>
<accession>A0A3P7ENH6</accession>
<dbReference type="GO" id="GO:0097681">
    <property type="term" value="P:double-strand break repair via alternative nonhomologous end joining"/>
    <property type="evidence" value="ECO:0007669"/>
    <property type="project" value="TreeGrafter"/>
</dbReference>
<dbReference type="InterPro" id="IPR043502">
    <property type="entry name" value="DNA/RNA_pol_sf"/>
</dbReference>
<dbReference type="Proteomes" id="UP000270924">
    <property type="component" value="Unassembled WGS sequence"/>
</dbReference>
<dbReference type="PANTHER" id="PTHR10133:SF62">
    <property type="entry name" value="DNA POLYMERASE THETA"/>
    <property type="match status" value="1"/>
</dbReference>
<evidence type="ECO:0000259" key="1">
    <source>
        <dbReference type="Pfam" id="PF00476"/>
    </source>
</evidence>
<organism evidence="2 3">
    <name type="scientific">Wuchereria bancrofti</name>
    <dbReference type="NCBI Taxonomy" id="6293"/>
    <lineage>
        <taxon>Eukaryota</taxon>
        <taxon>Metazoa</taxon>
        <taxon>Ecdysozoa</taxon>
        <taxon>Nematoda</taxon>
        <taxon>Chromadorea</taxon>
        <taxon>Rhabditida</taxon>
        <taxon>Spirurina</taxon>
        <taxon>Spiruromorpha</taxon>
        <taxon>Filarioidea</taxon>
        <taxon>Onchocercidae</taxon>
        <taxon>Wuchereria</taxon>
    </lineage>
</organism>
<dbReference type="Gene3D" id="3.30.70.370">
    <property type="match status" value="1"/>
</dbReference>
<dbReference type="OMA" id="INSICQG"/>
<reference evidence="2 3" key="1">
    <citation type="submission" date="2018-11" db="EMBL/GenBank/DDBJ databases">
        <authorList>
            <consortium name="Pathogen Informatics"/>
        </authorList>
    </citation>
    <scope>NUCLEOTIDE SEQUENCE [LARGE SCALE GENOMIC DNA]</scope>
</reference>
<dbReference type="InterPro" id="IPR001098">
    <property type="entry name" value="DNA-dir_DNA_pol_A_palm_dom"/>
</dbReference>
<dbReference type="PANTHER" id="PTHR10133">
    <property type="entry name" value="DNA POLYMERASE I"/>
    <property type="match status" value="1"/>
</dbReference>
<name>A0A3P7ENH6_WUCBA</name>
<dbReference type="SUPFAM" id="SSF56672">
    <property type="entry name" value="DNA/RNA polymerases"/>
    <property type="match status" value="1"/>
</dbReference>
<proteinExistence type="predicted"/>
<gene>
    <name evidence="2" type="ORF">WBA_LOCUS11851</name>
</gene>
<dbReference type="GO" id="GO:0003677">
    <property type="term" value="F:DNA binding"/>
    <property type="evidence" value="ECO:0007669"/>
    <property type="project" value="InterPro"/>
</dbReference>
<protein>
    <recommendedName>
        <fullName evidence="1">DNA-directed DNA polymerase family A palm domain-containing protein</fullName>
    </recommendedName>
</protein>
<dbReference type="OrthoDB" id="275278at2759"/>
<feature type="domain" description="DNA-directed DNA polymerase family A palm" evidence="1">
    <location>
        <begin position="9"/>
        <end position="113"/>
    </location>
</feature>
<dbReference type="InParanoid" id="A0A3P7ENH6"/>
<dbReference type="EMBL" id="UYWW01012486">
    <property type="protein sequence ID" value="VDM21306.1"/>
    <property type="molecule type" value="Genomic_DNA"/>
</dbReference>
<dbReference type="Pfam" id="PF00476">
    <property type="entry name" value="DNA_pol_A"/>
    <property type="match status" value="1"/>
</dbReference>
<keyword evidence="3" id="KW-1185">Reference proteome</keyword>
<dbReference type="GO" id="GO:0003887">
    <property type="term" value="F:DNA-directed DNA polymerase activity"/>
    <property type="evidence" value="ECO:0007669"/>
    <property type="project" value="InterPro"/>
</dbReference>
<dbReference type="AlphaFoldDB" id="A0A3P7ENH6"/>
<sequence>MLQTELAQAERQAINTCIQDISSCGVVRKREYMSALKGSVAELFKTALLNLQKNLLGTNSSIVMQMHDEVLVETDESSIASIVEIIKHSMTSVTPNLRVPLAVKISFGKSWGELQEYTKI</sequence>
<evidence type="ECO:0000313" key="2">
    <source>
        <dbReference type="EMBL" id="VDM21306.1"/>
    </source>
</evidence>
<dbReference type="GO" id="GO:0006261">
    <property type="term" value="P:DNA-templated DNA replication"/>
    <property type="evidence" value="ECO:0007669"/>
    <property type="project" value="InterPro"/>
</dbReference>